<reference evidence="1 2" key="1">
    <citation type="journal article" date="2008" name="Nature">
        <title>The genome of Laccaria bicolor provides insights into mycorrhizal symbiosis.</title>
        <authorList>
            <person name="Martin F."/>
            <person name="Aerts A."/>
            <person name="Ahren D."/>
            <person name="Brun A."/>
            <person name="Danchin E.G.J."/>
            <person name="Duchaussoy F."/>
            <person name="Gibon J."/>
            <person name="Kohler A."/>
            <person name="Lindquist E."/>
            <person name="Pereda V."/>
            <person name="Salamov A."/>
            <person name="Shapiro H.J."/>
            <person name="Wuyts J."/>
            <person name="Blaudez D."/>
            <person name="Buee M."/>
            <person name="Brokstein P."/>
            <person name="Canbaeck B."/>
            <person name="Cohen D."/>
            <person name="Courty P.E."/>
            <person name="Coutinho P.M."/>
            <person name="Delaruelle C."/>
            <person name="Detter J.C."/>
            <person name="Deveau A."/>
            <person name="DiFazio S."/>
            <person name="Duplessis S."/>
            <person name="Fraissinet-Tachet L."/>
            <person name="Lucic E."/>
            <person name="Frey-Klett P."/>
            <person name="Fourrey C."/>
            <person name="Feussner I."/>
            <person name="Gay G."/>
            <person name="Grimwood J."/>
            <person name="Hoegger P.J."/>
            <person name="Jain P."/>
            <person name="Kilaru S."/>
            <person name="Labbe J."/>
            <person name="Lin Y.C."/>
            <person name="Legue V."/>
            <person name="Le Tacon F."/>
            <person name="Marmeisse R."/>
            <person name="Melayah D."/>
            <person name="Montanini B."/>
            <person name="Muratet M."/>
            <person name="Nehls U."/>
            <person name="Niculita-Hirzel H."/>
            <person name="Oudot-Le Secq M.P."/>
            <person name="Peter M."/>
            <person name="Quesneville H."/>
            <person name="Rajashekar B."/>
            <person name="Reich M."/>
            <person name="Rouhier N."/>
            <person name="Schmutz J."/>
            <person name="Yin T."/>
            <person name="Chalot M."/>
            <person name="Henrissat B."/>
            <person name="Kuees U."/>
            <person name="Lucas S."/>
            <person name="Van de Peer Y."/>
            <person name="Podila G.K."/>
            <person name="Polle A."/>
            <person name="Pukkila P.J."/>
            <person name="Richardson P.M."/>
            <person name="Rouze P."/>
            <person name="Sanders I.R."/>
            <person name="Stajich J.E."/>
            <person name="Tunlid A."/>
            <person name="Tuskan G."/>
            <person name="Grigoriev I.V."/>
        </authorList>
    </citation>
    <scope>NUCLEOTIDE SEQUENCE [LARGE SCALE GENOMIC DNA]</scope>
    <source>
        <strain evidence="2">S238N-H82 / ATCC MYA-4686</strain>
    </source>
</reference>
<dbReference type="RefSeq" id="XP_001881759.1">
    <property type="nucleotide sequence ID" value="XM_001881724.1"/>
</dbReference>
<name>B0DCW3_LACBS</name>
<dbReference type="InParanoid" id="B0DCW3"/>
<keyword evidence="2" id="KW-1185">Reference proteome</keyword>
<dbReference type="AlphaFoldDB" id="B0DCW3"/>
<proteinExistence type="predicted"/>
<dbReference type="GeneID" id="6077560"/>
<dbReference type="HOGENOM" id="CLU_3143321_0_0_1"/>
<evidence type="ECO:0000313" key="2">
    <source>
        <dbReference type="Proteomes" id="UP000001194"/>
    </source>
</evidence>
<organism evidence="2">
    <name type="scientific">Laccaria bicolor (strain S238N-H82 / ATCC MYA-4686)</name>
    <name type="common">Bicoloured deceiver</name>
    <name type="synonym">Laccaria laccata var. bicolor</name>
    <dbReference type="NCBI Taxonomy" id="486041"/>
    <lineage>
        <taxon>Eukaryota</taxon>
        <taxon>Fungi</taxon>
        <taxon>Dikarya</taxon>
        <taxon>Basidiomycota</taxon>
        <taxon>Agaricomycotina</taxon>
        <taxon>Agaricomycetes</taxon>
        <taxon>Agaricomycetidae</taxon>
        <taxon>Agaricales</taxon>
        <taxon>Agaricineae</taxon>
        <taxon>Hydnangiaceae</taxon>
        <taxon>Laccaria</taxon>
    </lineage>
</organism>
<gene>
    <name evidence="1" type="ORF">LACBIDRAFT_298453</name>
</gene>
<dbReference type="EMBL" id="DS547104">
    <property type="protein sequence ID" value="EDR07367.1"/>
    <property type="molecule type" value="Genomic_DNA"/>
</dbReference>
<dbReference type="KEGG" id="lbc:LACBIDRAFT_298453"/>
<evidence type="ECO:0000313" key="1">
    <source>
        <dbReference type="EMBL" id="EDR07367.1"/>
    </source>
</evidence>
<accession>B0DCW3</accession>
<protein>
    <submittedName>
        <fullName evidence="1">Predicted protein</fullName>
    </submittedName>
</protein>
<sequence>MGKSVQSNVECAKIVLQVSQQGLASLLAPDNRTSYDRFDQRNMGSRVVV</sequence>
<dbReference type="Proteomes" id="UP000001194">
    <property type="component" value="Unassembled WGS sequence"/>
</dbReference>